<proteinExistence type="predicted"/>
<comment type="caution">
    <text evidence="1">The sequence shown here is derived from an EMBL/GenBank/DDBJ whole genome shotgun (WGS) entry which is preliminary data.</text>
</comment>
<reference evidence="1" key="1">
    <citation type="submission" date="2022-08" db="EMBL/GenBank/DDBJ databases">
        <title>A Global Phylogenomic Analysis of the Shiitake Genus Lentinula.</title>
        <authorList>
            <consortium name="DOE Joint Genome Institute"/>
            <person name="Sierra-Patev S."/>
            <person name="Min B."/>
            <person name="Naranjo-Ortiz M."/>
            <person name="Looney B."/>
            <person name="Konkel Z."/>
            <person name="Slot J.C."/>
            <person name="Sakamoto Y."/>
            <person name="Steenwyk J.L."/>
            <person name="Rokas A."/>
            <person name="Carro J."/>
            <person name="Camarero S."/>
            <person name="Ferreira P."/>
            <person name="Molpeceres G."/>
            <person name="Ruiz-Duenas F.J."/>
            <person name="Serrano A."/>
            <person name="Henrissat B."/>
            <person name="Drula E."/>
            <person name="Hughes K.W."/>
            <person name="Mata J.L."/>
            <person name="Ishikawa N.K."/>
            <person name="Vargas-Isla R."/>
            <person name="Ushijima S."/>
            <person name="Smith C.A."/>
            <person name="Ahrendt S."/>
            <person name="Andreopoulos W."/>
            <person name="He G."/>
            <person name="Labutti K."/>
            <person name="Lipzen A."/>
            <person name="Ng V."/>
            <person name="Riley R."/>
            <person name="Sandor L."/>
            <person name="Barry K."/>
            <person name="Martinez A.T."/>
            <person name="Xiao Y."/>
            <person name="Gibbons J.G."/>
            <person name="Terashima K."/>
            <person name="Grigoriev I.V."/>
            <person name="Hibbett D.S."/>
        </authorList>
    </citation>
    <scope>NUCLEOTIDE SEQUENCE</scope>
    <source>
        <strain evidence="1">RHP3577 ss4</strain>
    </source>
</reference>
<evidence type="ECO:0000313" key="1">
    <source>
        <dbReference type="EMBL" id="KAJ4488600.1"/>
    </source>
</evidence>
<accession>A0ABQ8VED0</accession>
<protein>
    <recommendedName>
        <fullName evidence="3">F-box domain-containing protein</fullName>
    </recommendedName>
</protein>
<dbReference type="Proteomes" id="UP001150217">
    <property type="component" value="Unassembled WGS sequence"/>
</dbReference>
<organism evidence="1 2">
    <name type="scientific">Lentinula lateritia</name>
    <dbReference type="NCBI Taxonomy" id="40482"/>
    <lineage>
        <taxon>Eukaryota</taxon>
        <taxon>Fungi</taxon>
        <taxon>Dikarya</taxon>
        <taxon>Basidiomycota</taxon>
        <taxon>Agaricomycotina</taxon>
        <taxon>Agaricomycetes</taxon>
        <taxon>Agaricomycetidae</taxon>
        <taxon>Agaricales</taxon>
        <taxon>Marasmiineae</taxon>
        <taxon>Omphalotaceae</taxon>
        <taxon>Lentinula</taxon>
    </lineage>
</organism>
<name>A0ABQ8VED0_9AGAR</name>
<gene>
    <name evidence="1" type="ORF">C8R41DRAFT_867947</name>
</gene>
<dbReference type="InterPro" id="IPR036047">
    <property type="entry name" value="F-box-like_dom_sf"/>
</dbReference>
<dbReference type="EMBL" id="JANVFT010000046">
    <property type="protein sequence ID" value="KAJ4488600.1"/>
    <property type="molecule type" value="Genomic_DNA"/>
</dbReference>
<evidence type="ECO:0008006" key="3">
    <source>
        <dbReference type="Google" id="ProtNLM"/>
    </source>
</evidence>
<sequence length="663" mass="74364">MSARRYKKQKISNSESDVKAPTAPRTCYIAKLPLELLAEILLCTKSPADILALTRCSKFFCRTLLHEANQYIWRYARQNCLRGGLPEPCPRFTESSFAAFVFDAGPCEICDKKVNFYSSFGLRVRLCANCRAAIHNIRLQFNTGPNTGAVYLYSDWSRALQEYLDVSQKPDILEGYIDATLLKKECPDKDVHGAPEQMCVALHAWRKEYVEAQNVMKDVNTKFSRELAAREGLTFWDMMNTPTYSLLMKLKNASLEEIQYLDYKTREAAIAAELVKVVESRSRRAHEAGYATCRRAVEKHYSRLRALKRETPLPSLSSFRELPTIRQIQQSVGQSVKEVDTNLQSQPIQTLVHSELAKFHLEAKNNLAAILGFQDWKTPSSKKLHPSDRLTAKFQCRTCHRVEAKYKDFGSLDYDGAIMHSCSVTLDKSVPQRPFKAARFEKDTKAITAVSSLLEACDISEDEKGSHELLSAIGPRVLCLSCDAQIILEPLDVIGHSHRHESMSLAILPQDEASKIIGDHPLSHGLAVRLTSKGKISLEMRKLKVYLCRHCMQVKPKIMSIPTTGRAAEALAGNTPSTSTSAAITKTSISVNTDDSAPTTDITSKAVADTAIRKVHSPAAKPSRKPATYIFDGLRSHLKELHKIDSVRDEDFICTQELQWPKK</sequence>
<keyword evidence="2" id="KW-1185">Reference proteome</keyword>
<evidence type="ECO:0000313" key="2">
    <source>
        <dbReference type="Proteomes" id="UP001150217"/>
    </source>
</evidence>
<dbReference type="SUPFAM" id="SSF81383">
    <property type="entry name" value="F-box domain"/>
    <property type="match status" value="1"/>
</dbReference>